<protein>
    <submittedName>
        <fullName evidence="1">Uncharacterized protein</fullName>
    </submittedName>
</protein>
<dbReference type="AlphaFoldDB" id="A0A391P0S2"/>
<organism evidence="1 2">
    <name type="scientific">Kipferlia bialata</name>
    <dbReference type="NCBI Taxonomy" id="797122"/>
    <lineage>
        <taxon>Eukaryota</taxon>
        <taxon>Metamonada</taxon>
        <taxon>Carpediemonas-like organisms</taxon>
        <taxon>Kipferlia</taxon>
    </lineage>
</organism>
<keyword evidence="2" id="KW-1185">Reference proteome</keyword>
<dbReference type="Proteomes" id="UP000265618">
    <property type="component" value="Unassembled WGS sequence"/>
</dbReference>
<comment type="caution">
    <text evidence="1">The sequence shown here is derived from an EMBL/GenBank/DDBJ whole genome shotgun (WGS) entry which is preliminary data.</text>
</comment>
<feature type="non-terminal residue" evidence="1">
    <location>
        <position position="1"/>
    </location>
</feature>
<evidence type="ECO:0000313" key="1">
    <source>
        <dbReference type="EMBL" id="GCA64079.1"/>
    </source>
</evidence>
<evidence type="ECO:0000313" key="2">
    <source>
        <dbReference type="Proteomes" id="UP000265618"/>
    </source>
</evidence>
<name>A0A391P0S2_9EUKA</name>
<proteinExistence type="predicted"/>
<accession>A0A391P0S2</accession>
<dbReference type="EMBL" id="BDIP01006065">
    <property type="protein sequence ID" value="GCA64079.1"/>
    <property type="molecule type" value="Genomic_DNA"/>
</dbReference>
<gene>
    <name evidence="1" type="ORF">KIPB_013102</name>
</gene>
<reference evidence="1 2" key="1">
    <citation type="journal article" date="2018" name="PLoS ONE">
        <title>The draft genome of Kipferlia bialata reveals reductive genome evolution in fornicate parasites.</title>
        <authorList>
            <person name="Tanifuji G."/>
            <person name="Takabayashi S."/>
            <person name="Kume K."/>
            <person name="Takagi M."/>
            <person name="Nakayama T."/>
            <person name="Kamikawa R."/>
            <person name="Inagaki Y."/>
            <person name="Hashimoto T."/>
        </authorList>
    </citation>
    <scope>NUCLEOTIDE SEQUENCE [LARGE SCALE GENOMIC DNA]</scope>
    <source>
        <strain evidence="1">NY0173</strain>
    </source>
</reference>
<sequence length="22" mass="2422">VPSLGSGDRVPGVYAYRVREED</sequence>